<dbReference type="AlphaFoldDB" id="A0A6A4H0U7"/>
<gene>
    <name evidence="1" type="ORF">BT96DRAFT_945455</name>
</gene>
<accession>A0A6A4H0U7</accession>
<reference evidence="1" key="1">
    <citation type="journal article" date="2019" name="Environ. Microbiol.">
        <title>Fungal ecological strategies reflected in gene transcription - a case study of two litter decomposers.</title>
        <authorList>
            <person name="Barbi F."/>
            <person name="Kohler A."/>
            <person name="Barry K."/>
            <person name="Baskaran P."/>
            <person name="Daum C."/>
            <person name="Fauchery L."/>
            <person name="Ihrmark K."/>
            <person name="Kuo A."/>
            <person name="LaButti K."/>
            <person name="Lipzen A."/>
            <person name="Morin E."/>
            <person name="Grigoriev I.V."/>
            <person name="Henrissat B."/>
            <person name="Lindahl B."/>
            <person name="Martin F."/>
        </authorList>
    </citation>
    <scope>NUCLEOTIDE SEQUENCE</scope>
    <source>
        <strain evidence="1">JB14</strain>
    </source>
</reference>
<proteinExistence type="predicted"/>
<organism evidence="1 2">
    <name type="scientific">Gymnopus androsaceus JB14</name>
    <dbReference type="NCBI Taxonomy" id="1447944"/>
    <lineage>
        <taxon>Eukaryota</taxon>
        <taxon>Fungi</taxon>
        <taxon>Dikarya</taxon>
        <taxon>Basidiomycota</taxon>
        <taxon>Agaricomycotina</taxon>
        <taxon>Agaricomycetes</taxon>
        <taxon>Agaricomycetidae</taxon>
        <taxon>Agaricales</taxon>
        <taxon>Marasmiineae</taxon>
        <taxon>Omphalotaceae</taxon>
        <taxon>Gymnopus</taxon>
    </lineage>
</organism>
<evidence type="ECO:0000313" key="1">
    <source>
        <dbReference type="EMBL" id="KAE9391333.1"/>
    </source>
</evidence>
<evidence type="ECO:0000313" key="2">
    <source>
        <dbReference type="Proteomes" id="UP000799118"/>
    </source>
</evidence>
<name>A0A6A4H0U7_9AGAR</name>
<protein>
    <submittedName>
        <fullName evidence="1">Uncharacterized protein</fullName>
    </submittedName>
</protein>
<sequence length="133" mass="14783">MLEISTSTPLLRTSSFNEETRPTRSWFEATGRTTEVTMFLDRTINTFISVFEPGQMIPGPEDPYVIPVGPACNAYLLTGATDALRTRSIVKNDDTRYADDGKKKTINYLIRPDFAISVAAGEGFSLEQVHVEC</sequence>
<keyword evidence="2" id="KW-1185">Reference proteome</keyword>
<dbReference type="EMBL" id="ML769628">
    <property type="protein sequence ID" value="KAE9391333.1"/>
    <property type="molecule type" value="Genomic_DNA"/>
</dbReference>
<dbReference type="Proteomes" id="UP000799118">
    <property type="component" value="Unassembled WGS sequence"/>
</dbReference>